<organism evidence="1 2">
    <name type="scientific">Neophaeococcomyces mojaviensis</name>
    <dbReference type="NCBI Taxonomy" id="3383035"/>
    <lineage>
        <taxon>Eukaryota</taxon>
        <taxon>Fungi</taxon>
        <taxon>Dikarya</taxon>
        <taxon>Ascomycota</taxon>
        <taxon>Pezizomycotina</taxon>
        <taxon>Eurotiomycetes</taxon>
        <taxon>Chaetothyriomycetidae</taxon>
        <taxon>Chaetothyriales</taxon>
        <taxon>Chaetothyriales incertae sedis</taxon>
        <taxon>Neophaeococcomyces</taxon>
    </lineage>
</organism>
<protein>
    <submittedName>
        <fullName evidence="1">Uncharacterized protein</fullName>
    </submittedName>
</protein>
<keyword evidence="2" id="KW-1185">Reference proteome</keyword>
<evidence type="ECO:0000313" key="1">
    <source>
        <dbReference type="EMBL" id="KAJ9654643.1"/>
    </source>
</evidence>
<proteinExistence type="predicted"/>
<gene>
    <name evidence="1" type="ORF">H2198_006310</name>
</gene>
<sequence length="210" mass="23430">MSEDVEHFLAHTDSLAAAKPILIGHSMGAKVAMTCALRKPTAYSGIVPLDNAPVDAALKSDFGIYVRGMQEVENHNPPLTKQSDADKILEKYESNVAIRQFLLTNLVKDEKDRKTLRWRVPLGILAKNLDNMGDFPFKGDDEARYQGPTLVVRGGDSRYVADESLPVIGKFFPRFELVDIAGAGHWVVSEKFEETVEAVVEWCRRVVDQE</sequence>
<accession>A0ACC3A376</accession>
<evidence type="ECO:0000313" key="2">
    <source>
        <dbReference type="Proteomes" id="UP001172386"/>
    </source>
</evidence>
<dbReference type="EMBL" id="JAPDRQ010000115">
    <property type="protein sequence ID" value="KAJ9654643.1"/>
    <property type="molecule type" value="Genomic_DNA"/>
</dbReference>
<dbReference type="Proteomes" id="UP001172386">
    <property type="component" value="Unassembled WGS sequence"/>
</dbReference>
<name>A0ACC3A376_9EURO</name>
<comment type="caution">
    <text evidence="1">The sequence shown here is derived from an EMBL/GenBank/DDBJ whole genome shotgun (WGS) entry which is preliminary data.</text>
</comment>
<reference evidence="1" key="1">
    <citation type="submission" date="2022-10" db="EMBL/GenBank/DDBJ databases">
        <title>Culturing micro-colonial fungi from biological soil crusts in the Mojave desert and describing Neophaeococcomyces mojavensis, and introducing the new genera and species Taxawa tesnikishii.</title>
        <authorList>
            <person name="Kurbessoian T."/>
            <person name="Stajich J.E."/>
        </authorList>
    </citation>
    <scope>NUCLEOTIDE SEQUENCE</scope>
    <source>
        <strain evidence="1">JES_112</strain>
    </source>
</reference>